<organism evidence="1 2">
    <name type="scientific">Actinocorallia libanotica</name>
    <dbReference type="NCBI Taxonomy" id="46162"/>
    <lineage>
        <taxon>Bacteria</taxon>
        <taxon>Bacillati</taxon>
        <taxon>Actinomycetota</taxon>
        <taxon>Actinomycetes</taxon>
        <taxon>Streptosporangiales</taxon>
        <taxon>Thermomonosporaceae</taxon>
        <taxon>Actinocorallia</taxon>
    </lineage>
</organism>
<dbReference type="Proteomes" id="UP001500665">
    <property type="component" value="Unassembled WGS sequence"/>
</dbReference>
<evidence type="ECO:0000313" key="1">
    <source>
        <dbReference type="EMBL" id="GAA0935907.1"/>
    </source>
</evidence>
<keyword evidence="2" id="KW-1185">Reference proteome</keyword>
<comment type="caution">
    <text evidence="1">The sequence shown here is derived from an EMBL/GenBank/DDBJ whole genome shotgun (WGS) entry which is preliminary data.</text>
</comment>
<reference evidence="1 2" key="1">
    <citation type="journal article" date="2019" name="Int. J. Syst. Evol. Microbiol.">
        <title>The Global Catalogue of Microorganisms (GCM) 10K type strain sequencing project: providing services to taxonomists for standard genome sequencing and annotation.</title>
        <authorList>
            <consortium name="The Broad Institute Genomics Platform"/>
            <consortium name="The Broad Institute Genome Sequencing Center for Infectious Disease"/>
            <person name="Wu L."/>
            <person name="Ma J."/>
        </authorList>
    </citation>
    <scope>NUCLEOTIDE SEQUENCE [LARGE SCALE GENOMIC DNA]</scope>
    <source>
        <strain evidence="1 2">JCM 10696</strain>
    </source>
</reference>
<name>A0ABN1Q079_9ACTN</name>
<accession>A0ABN1Q079</accession>
<protein>
    <submittedName>
        <fullName evidence="1">Uncharacterized protein</fullName>
    </submittedName>
</protein>
<evidence type="ECO:0000313" key="2">
    <source>
        <dbReference type="Proteomes" id="UP001500665"/>
    </source>
</evidence>
<dbReference type="RefSeq" id="WP_344235473.1">
    <property type="nucleotide sequence ID" value="NZ_BAAAHH010000001.1"/>
</dbReference>
<dbReference type="EMBL" id="BAAAHH010000001">
    <property type="protein sequence ID" value="GAA0935907.1"/>
    <property type="molecule type" value="Genomic_DNA"/>
</dbReference>
<proteinExistence type="predicted"/>
<sequence length="202" mass="22223">MPPPPKVAPEIVRAQFAKLAERLGRPATAAEVAAEVLEVTGITLSPPAIRGMAKRYGWSDLPRAGTAGARTRQRYQVAERLGPIKAEHTRTHYWNLATAYERAEAGLLEAGAPRAQGGKRLVEDLKHFGDVLDYSEADGLYTRPAWPWEAGDYLAHRERPEAWVQALYDALRAVEGQLGFAVTEAHRQMWSKALADAAEELG</sequence>
<gene>
    <name evidence="1" type="ORF">GCM10009550_01230</name>
</gene>